<proteinExistence type="predicted"/>
<organism evidence="2 3">
    <name type="scientific">Cyclocybe aegerita</name>
    <name type="common">Black poplar mushroom</name>
    <name type="synonym">Agrocybe aegerita</name>
    <dbReference type="NCBI Taxonomy" id="1973307"/>
    <lineage>
        <taxon>Eukaryota</taxon>
        <taxon>Fungi</taxon>
        <taxon>Dikarya</taxon>
        <taxon>Basidiomycota</taxon>
        <taxon>Agaricomycotina</taxon>
        <taxon>Agaricomycetes</taxon>
        <taxon>Agaricomycetidae</taxon>
        <taxon>Agaricales</taxon>
        <taxon>Agaricineae</taxon>
        <taxon>Bolbitiaceae</taxon>
        <taxon>Cyclocybe</taxon>
    </lineage>
</organism>
<evidence type="ECO:0000259" key="1">
    <source>
        <dbReference type="Pfam" id="PF12937"/>
    </source>
</evidence>
<dbReference type="AlphaFoldDB" id="A0A8S0W6W4"/>
<sequence length="559" mass="63090">MSSEDGAFVSSSPIALLPDELLGAIFLLNSLKVQEVDDNTDAPLHDRHATLLATSAVCKRWREVAFSYPVLWGNVIDFEKHSDKWIEELLRRSKSSLIDVGEQSAFKAIHLRNPKSRPILQSLARDRSKLRTLSLNIRISPFDYICQNFLQHPAPNLEYFNLITSSPFPEFLHPDPLFMDQAPRLREFHLQRCLVDFRSVALHHLTSLSVMDIISPGILSFRRPNHPLKVAPTVRGWLEILKDIPSLQYLTLHNAITRTDFDRDTLSSLKGIDLPNLIFLTIGAELQDGAVFLNHVSIPGACGIRLRLNCQRSSLGKSGEDLLTYLGQRLSHWPHDSPDRYLQAKALSGSRIHFGNSHRVGYVWDMTEPDVIADHKRSSSDPLTWLVLSFNTSEDTLGFFDKLLSLYQPTYATTTVLVLWLDEEFARTSNNDPALPAFDVQVLHSFTSVKALNLLERSPLYLLPLFQSASSATSTILPSLRSLRLTKTNFEDEQRAAYFTVLAFLFWRTHVQAPVAELQVIDGKINAETVDSLERNGNVKIMQAPLQYIPVDYLSDGGP</sequence>
<dbReference type="InterPro" id="IPR032675">
    <property type="entry name" value="LRR_dom_sf"/>
</dbReference>
<dbReference type="InterPro" id="IPR036047">
    <property type="entry name" value="F-box-like_dom_sf"/>
</dbReference>
<feature type="domain" description="F-box" evidence="1">
    <location>
        <begin position="15"/>
        <end position="74"/>
    </location>
</feature>
<dbReference type="Pfam" id="PF12937">
    <property type="entry name" value="F-box-like"/>
    <property type="match status" value="1"/>
</dbReference>
<dbReference type="InterPro" id="IPR001810">
    <property type="entry name" value="F-box_dom"/>
</dbReference>
<dbReference type="EMBL" id="CACVBS010000047">
    <property type="protein sequence ID" value="CAA7265198.1"/>
    <property type="molecule type" value="Genomic_DNA"/>
</dbReference>
<protein>
    <recommendedName>
        <fullName evidence="1">F-box domain-containing protein</fullName>
    </recommendedName>
</protein>
<comment type="caution">
    <text evidence="2">The sequence shown here is derived from an EMBL/GenBank/DDBJ whole genome shotgun (WGS) entry which is preliminary data.</text>
</comment>
<dbReference type="Gene3D" id="3.80.10.10">
    <property type="entry name" value="Ribonuclease Inhibitor"/>
    <property type="match status" value="1"/>
</dbReference>
<reference evidence="2 3" key="1">
    <citation type="submission" date="2020-01" db="EMBL/GenBank/DDBJ databases">
        <authorList>
            <person name="Gupta K D."/>
        </authorList>
    </citation>
    <scope>NUCLEOTIDE SEQUENCE [LARGE SCALE GENOMIC DNA]</scope>
</reference>
<dbReference type="OrthoDB" id="2956498at2759"/>
<dbReference type="Proteomes" id="UP000467700">
    <property type="component" value="Unassembled WGS sequence"/>
</dbReference>
<keyword evidence="3" id="KW-1185">Reference proteome</keyword>
<gene>
    <name evidence="2" type="ORF">AAE3_LOCUS7454</name>
</gene>
<dbReference type="SUPFAM" id="SSF81383">
    <property type="entry name" value="F-box domain"/>
    <property type="match status" value="1"/>
</dbReference>
<name>A0A8S0W6W4_CYCAE</name>
<accession>A0A8S0W6W4</accession>
<evidence type="ECO:0000313" key="3">
    <source>
        <dbReference type="Proteomes" id="UP000467700"/>
    </source>
</evidence>
<evidence type="ECO:0000313" key="2">
    <source>
        <dbReference type="EMBL" id="CAA7265198.1"/>
    </source>
</evidence>